<evidence type="ECO:0000313" key="2">
    <source>
        <dbReference type="Proteomes" id="UP001597262"/>
    </source>
</evidence>
<sequence length="171" mass="18551">MKYRNLVKWAGLLAMVLTVTIGFGDFASSVDAKPQKQSVTMKTSTIGKVKYYLVNDENDLRAIGKGNYPLSANYMLNHDIKLTKEWVPIGSEEHPFTGKFEGDGHVIDKLHIKSGKVKYAGLFGWVEGATIHNVTLTHLNISAKAGGAKKSAGAIVAIALDSKVSDCTIKK</sequence>
<dbReference type="RefSeq" id="WP_379315726.1">
    <property type="nucleotide sequence ID" value="NZ_JBHTLM010000001.1"/>
</dbReference>
<accession>A0ABW3RR05</accession>
<keyword evidence="2" id="KW-1185">Reference proteome</keyword>
<protein>
    <submittedName>
        <fullName evidence="1">Uncharacterized protein</fullName>
    </submittedName>
</protein>
<dbReference type="EMBL" id="JBHTLM010000001">
    <property type="protein sequence ID" value="MFD1174898.1"/>
    <property type="molecule type" value="Genomic_DNA"/>
</dbReference>
<name>A0ABW3RR05_9BACL</name>
<reference evidence="2" key="1">
    <citation type="journal article" date="2019" name="Int. J. Syst. Evol. Microbiol.">
        <title>The Global Catalogue of Microorganisms (GCM) 10K type strain sequencing project: providing services to taxonomists for standard genome sequencing and annotation.</title>
        <authorList>
            <consortium name="The Broad Institute Genomics Platform"/>
            <consortium name="The Broad Institute Genome Sequencing Center for Infectious Disease"/>
            <person name="Wu L."/>
            <person name="Ma J."/>
        </authorList>
    </citation>
    <scope>NUCLEOTIDE SEQUENCE [LARGE SCALE GENOMIC DNA]</scope>
    <source>
        <strain evidence="2">CCUG 59189</strain>
    </source>
</reference>
<comment type="caution">
    <text evidence="1">The sequence shown here is derived from an EMBL/GenBank/DDBJ whole genome shotgun (WGS) entry which is preliminary data.</text>
</comment>
<dbReference type="Proteomes" id="UP001597262">
    <property type="component" value="Unassembled WGS sequence"/>
</dbReference>
<evidence type="ECO:0000313" key="1">
    <source>
        <dbReference type="EMBL" id="MFD1174898.1"/>
    </source>
</evidence>
<proteinExistence type="predicted"/>
<organism evidence="1 2">
    <name type="scientific">Paenibacillus puldeungensis</name>
    <dbReference type="NCBI Taxonomy" id="696536"/>
    <lineage>
        <taxon>Bacteria</taxon>
        <taxon>Bacillati</taxon>
        <taxon>Bacillota</taxon>
        <taxon>Bacilli</taxon>
        <taxon>Bacillales</taxon>
        <taxon>Paenibacillaceae</taxon>
        <taxon>Paenibacillus</taxon>
    </lineage>
</organism>
<gene>
    <name evidence="1" type="ORF">ACFQ3W_01075</name>
</gene>
<dbReference type="Gene3D" id="2.160.20.110">
    <property type="match status" value="1"/>
</dbReference>